<evidence type="ECO:0000313" key="2">
    <source>
        <dbReference type="Proteomes" id="UP000326799"/>
    </source>
</evidence>
<dbReference type="AlphaFoldDB" id="A0A5N6E5K0"/>
<dbReference type="Proteomes" id="UP000326799">
    <property type="component" value="Unassembled WGS sequence"/>
</dbReference>
<protein>
    <submittedName>
        <fullName evidence="1">Uncharacterized protein</fullName>
    </submittedName>
</protein>
<reference evidence="1 2" key="1">
    <citation type="submission" date="2019-04" db="EMBL/GenBank/DDBJ databases">
        <title>Fungal friends and foes A comparative genomics study of 23 Aspergillus species from section Flavi.</title>
        <authorList>
            <consortium name="DOE Joint Genome Institute"/>
            <person name="Kjaerbolling I."/>
            <person name="Vesth T.C."/>
            <person name="Frisvad J.C."/>
            <person name="Nybo J.L."/>
            <person name="Theobald S."/>
            <person name="Kildgaard S."/>
            <person name="Petersen T.I."/>
            <person name="Kuo A."/>
            <person name="Sato A."/>
            <person name="Lyhne E.K."/>
            <person name="Kogle M.E."/>
            <person name="Wiebenga A."/>
            <person name="Kun R.S."/>
            <person name="Lubbers R.J."/>
            <person name="Makela M.R."/>
            <person name="Barry K."/>
            <person name="Chovatia M."/>
            <person name="Clum A."/>
            <person name="Daum C."/>
            <person name="Haridas S."/>
            <person name="He G."/>
            <person name="LaButti K."/>
            <person name="Lipzen A."/>
            <person name="Mondo S."/>
            <person name="Pangilinan J."/>
            <person name="Riley R."/>
            <person name="Salamov A."/>
            <person name="Simmons B.A."/>
            <person name="Magnuson J.K."/>
            <person name="Henrissat B."/>
            <person name="Mortensen U.H."/>
            <person name="Larsen T.O."/>
            <person name="De vries R.P."/>
            <person name="Grigoriev I.V."/>
            <person name="Machida M."/>
            <person name="Baker S.E."/>
            <person name="Andersen M.R."/>
        </authorList>
    </citation>
    <scope>NUCLEOTIDE SEQUENCE [LARGE SCALE GENOMIC DNA]</scope>
    <source>
        <strain evidence="1 2">CBS 126849</strain>
    </source>
</reference>
<proteinExistence type="predicted"/>
<dbReference type="EMBL" id="ML733831">
    <property type="protein sequence ID" value="KAB8212846.1"/>
    <property type="molecule type" value="Genomic_DNA"/>
</dbReference>
<evidence type="ECO:0000313" key="1">
    <source>
        <dbReference type="EMBL" id="KAB8212846.1"/>
    </source>
</evidence>
<keyword evidence="2" id="KW-1185">Reference proteome</keyword>
<organism evidence="1 2">
    <name type="scientific">Aspergillus novoparasiticus</name>
    <dbReference type="NCBI Taxonomy" id="986946"/>
    <lineage>
        <taxon>Eukaryota</taxon>
        <taxon>Fungi</taxon>
        <taxon>Dikarya</taxon>
        <taxon>Ascomycota</taxon>
        <taxon>Pezizomycotina</taxon>
        <taxon>Eurotiomycetes</taxon>
        <taxon>Eurotiomycetidae</taxon>
        <taxon>Eurotiales</taxon>
        <taxon>Aspergillaceae</taxon>
        <taxon>Aspergillus</taxon>
        <taxon>Aspergillus subgen. Circumdati</taxon>
    </lineage>
</organism>
<accession>A0A5N6E5K0</accession>
<feature type="non-terminal residue" evidence="1">
    <location>
        <position position="58"/>
    </location>
</feature>
<gene>
    <name evidence="1" type="ORF">BDV33DRAFT_186034</name>
</gene>
<sequence>MKIKSQCWPEWMTQVGFYITIITYYPSTIYTALLKDENLFPVVAAVGHDETPCFHCVP</sequence>
<name>A0A5N6E5K0_9EURO</name>